<name>Q6MWG4_ORYSJ</name>
<dbReference type="InterPro" id="IPR001878">
    <property type="entry name" value="Znf_CCHC"/>
</dbReference>
<keyword evidence="7" id="KW-0695">RNA-directed DNA polymerase</keyword>
<proteinExistence type="predicted"/>
<dbReference type="InterPro" id="IPR041588">
    <property type="entry name" value="Integrase_H2C2"/>
</dbReference>
<evidence type="ECO:0000313" key="15">
    <source>
        <dbReference type="Proteomes" id="UP000000763"/>
    </source>
</evidence>
<gene>
    <name evidence="14" type="primary">B1160F02.12</name>
</gene>
<dbReference type="InterPro" id="IPR043128">
    <property type="entry name" value="Rev_trsase/Diguanyl_cyclase"/>
</dbReference>
<evidence type="ECO:0000256" key="3">
    <source>
        <dbReference type="ARBA" id="ARBA00022750"/>
    </source>
</evidence>
<keyword evidence="8" id="KW-0808">Transferase</keyword>
<dbReference type="GO" id="GO:0008270">
    <property type="term" value="F:zinc ion binding"/>
    <property type="evidence" value="ECO:0007669"/>
    <property type="project" value="UniProtKB-KW"/>
</dbReference>
<keyword evidence="10" id="KW-0233">DNA recombination</keyword>
<dbReference type="InterPro" id="IPR043502">
    <property type="entry name" value="DNA/RNA_pol_sf"/>
</dbReference>
<evidence type="ECO:0000256" key="5">
    <source>
        <dbReference type="ARBA" id="ARBA00022842"/>
    </source>
</evidence>
<dbReference type="SUPFAM" id="SSF56672">
    <property type="entry name" value="DNA/RNA polymerases"/>
    <property type="match status" value="1"/>
</dbReference>
<dbReference type="SMART" id="SM00343">
    <property type="entry name" value="ZnF_C2HC"/>
    <property type="match status" value="1"/>
</dbReference>
<evidence type="ECO:0000259" key="13">
    <source>
        <dbReference type="PROSITE" id="PS50994"/>
    </source>
</evidence>
<dbReference type="CDD" id="cd01647">
    <property type="entry name" value="RT_LTR"/>
    <property type="match status" value="1"/>
</dbReference>
<dbReference type="Gene3D" id="1.10.340.70">
    <property type="match status" value="1"/>
</dbReference>
<dbReference type="InterPro" id="IPR050951">
    <property type="entry name" value="Retrovirus_Pol_polyprotein"/>
</dbReference>
<dbReference type="GO" id="GO:0003887">
    <property type="term" value="F:DNA-directed DNA polymerase activity"/>
    <property type="evidence" value="ECO:0007669"/>
    <property type="project" value="UniProtKB-KW"/>
</dbReference>
<dbReference type="PANTHER" id="PTHR37984:SF15">
    <property type="entry name" value="INTEGRASE CATALYTIC DOMAIN-CONTAINING PROTEIN"/>
    <property type="match status" value="1"/>
</dbReference>
<dbReference type="InterPro" id="IPR000477">
    <property type="entry name" value="RT_dom"/>
</dbReference>
<dbReference type="PANTHER" id="PTHR37984">
    <property type="entry name" value="PROTEIN CBG26694"/>
    <property type="match status" value="1"/>
</dbReference>
<evidence type="ECO:0000256" key="7">
    <source>
        <dbReference type="ARBA" id="ARBA00022918"/>
    </source>
</evidence>
<keyword evidence="8" id="KW-0548">Nucleotidyltransferase</keyword>
<keyword evidence="3" id="KW-0064">Aspartyl protease</keyword>
<dbReference type="Pfam" id="PF00098">
    <property type="entry name" value="zf-CCHC"/>
    <property type="match status" value="1"/>
</dbReference>
<dbReference type="SUPFAM" id="SSF53098">
    <property type="entry name" value="Ribonuclease H-like"/>
    <property type="match status" value="1"/>
</dbReference>
<evidence type="ECO:0000256" key="6">
    <source>
        <dbReference type="ARBA" id="ARBA00022908"/>
    </source>
</evidence>
<evidence type="ECO:0000256" key="4">
    <source>
        <dbReference type="ARBA" id="ARBA00022801"/>
    </source>
</evidence>
<dbReference type="PROSITE" id="PS50158">
    <property type="entry name" value="ZF_CCHC"/>
    <property type="match status" value="1"/>
</dbReference>
<dbReference type="SUPFAM" id="SSF57756">
    <property type="entry name" value="Retrovirus zinc finger-like domains"/>
    <property type="match status" value="1"/>
</dbReference>
<keyword evidence="9" id="KW-0238">DNA-binding</keyword>
<dbReference type="Gene3D" id="3.30.70.270">
    <property type="match status" value="1"/>
</dbReference>
<dbReference type="Proteomes" id="UP000000763">
    <property type="component" value="Chromosome 4"/>
</dbReference>
<dbReference type="Gene3D" id="3.30.420.10">
    <property type="entry name" value="Ribonuclease H-like superfamily/Ribonuclease H"/>
    <property type="match status" value="1"/>
</dbReference>
<dbReference type="GO" id="GO:0006508">
    <property type="term" value="P:proteolysis"/>
    <property type="evidence" value="ECO:0007669"/>
    <property type="project" value="UniProtKB-KW"/>
</dbReference>
<dbReference type="Pfam" id="PF24626">
    <property type="entry name" value="SH3_Tf2-1"/>
    <property type="match status" value="1"/>
</dbReference>
<dbReference type="Pfam" id="PF17921">
    <property type="entry name" value="Integrase_H2C2"/>
    <property type="match status" value="1"/>
</dbReference>
<keyword evidence="1" id="KW-0645">Protease</keyword>
<dbReference type="InterPro" id="IPR056924">
    <property type="entry name" value="SH3_Tf2-1"/>
</dbReference>
<evidence type="ECO:0000256" key="9">
    <source>
        <dbReference type="ARBA" id="ARBA00023125"/>
    </source>
</evidence>
<feature type="domain" description="Integrase catalytic" evidence="13">
    <location>
        <begin position="349"/>
        <end position="516"/>
    </location>
</feature>
<dbReference type="PROSITE" id="PS50994">
    <property type="entry name" value="INTEGRASE"/>
    <property type="match status" value="1"/>
</dbReference>
<evidence type="ECO:0000256" key="11">
    <source>
        <dbReference type="PROSITE-ProRule" id="PRU00047"/>
    </source>
</evidence>
<keyword evidence="11" id="KW-0863">Zinc-finger</keyword>
<dbReference type="InterPro" id="IPR012337">
    <property type="entry name" value="RNaseH-like_sf"/>
</dbReference>
<dbReference type="EMBL" id="BX842604">
    <property type="protein sequence ID" value="CAE75981.1"/>
    <property type="molecule type" value="Genomic_DNA"/>
</dbReference>
<dbReference type="Gene3D" id="3.10.10.10">
    <property type="entry name" value="HIV Type 1 Reverse Transcriptase, subunit A, domain 1"/>
    <property type="match status" value="1"/>
</dbReference>
<reference evidence="15" key="2">
    <citation type="journal article" date="2008" name="Nucleic Acids Res.">
        <title>The rice annotation project database (RAP-DB): 2008 update.</title>
        <authorList>
            <consortium name="The rice annotation project (RAP)"/>
        </authorList>
    </citation>
    <scope>GENOME REANNOTATION</scope>
    <source>
        <strain evidence="15">cv. Nipponbare</strain>
    </source>
</reference>
<keyword evidence="5" id="KW-0460">Magnesium</keyword>
<dbReference type="GO" id="GO:0006310">
    <property type="term" value="P:DNA recombination"/>
    <property type="evidence" value="ECO:0007669"/>
    <property type="project" value="UniProtKB-KW"/>
</dbReference>
<keyword evidence="4" id="KW-0378">Hydrolase</keyword>
<keyword evidence="2" id="KW-0479">Metal-binding</keyword>
<dbReference type="GO" id="GO:0015074">
    <property type="term" value="P:DNA integration"/>
    <property type="evidence" value="ECO:0007669"/>
    <property type="project" value="UniProtKB-KW"/>
</dbReference>
<dbReference type="AlphaFoldDB" id="Q6MWG4"/>
<dbReference type="InterPro" id="IPR016197">
    <property type="entry name" value="Chromo-like_dom_sf"/>
</dbReference>
<dbReference type="InterPro" id="IPR036397">
    <property type="entry name" value="RNaseH_sf"/>
</dbReference>
<evidence type="ECO:0000259" key="12">
    <source>
        <dbReference type="PROSITE" id="PS50158"/>
    </source>
</evidence>
<sequence>MPPILPRPGLKMEDSPCYVCGKIGHFARLCPNRQNMGGQTSYQKPSATGFIKKNPPIIKNGPNLGRGQVHHIKEEEAQQDPNILMDICMLIPKEEVPVVQEYLDVFPEELSSLPPDREIEFIIELLPGMAPISKRPYRMPINELEELKKQIAELQEKGFIRPSSSPWGAPVLFVKKKDGSLRMCVDYRALNEVTIKNKYPLPRIDDLFDQLKGASVFSKIDLRSGYHQLKIRHEDIPKTAFVTRKKILKYKLLRNGRCKERLQILLKIDLEGILWYGNRIVVPQSGNLRKVILKEAHDSAYSLHPGSTKMYHDLKDLYWWPNMKRHIAEYVALCHVCQQVKAEHQKPTGLLQPLQIHEWKWDEIGMDFIIGLPKTSTGYDFIWVIINRLTKTARFIPVKTTYTGAQLAELYMTRIVCLHEIPKRIISDRGTQFTSHFWQKLHYELGSYLDFSTAFHPQTGGQTERLNQRLEDMLRAYALDFAASWDKCLPYAEFSYNNSYQASLKMSPHEALYGRKCRTPLIWTETRERSIFGTDLLKEAEEKVRLIRNRLKVAQSRQKSYEDSRRRELTFDIGDYVYLKVSPLRGIKRFKVKGKIAPRYIGPYQIIAKHGEVAYQLALPDYLSDVHPTFHVSQLKKCLRISEEEISVSTVELNQDLTYPEYPIRILEEAQRTTRTKAIRMFKVQWNHHTEDEATWEQEDYLQFEFPYLFEDS</sequence>
<dbReference type="GO" id="GO:0004190">
    <property type="term" value="F:aspartic-type endopeptidase activity"/>
    <property type="evidence" value="ECO:0007669"/>
    <property type="project" value="UniProtKB-KW"/>
</dbReference>
<evidence type="ECO:0000313" key="14">
    <source>
        <dbReference type="EMBL" id="CAE75981.1"/>
    </source>
</evidence>
<feature type="domain" description="CCHC-type" evidence="12">
    <location>
        <begin position="17"/>
        <end position="32"/>
    </location>
</feature>
<protein>
    <submittedName>
        <fullName evidence="14">B1160F02.12 protein</fullName>
    </submittedName>
</protein>
<dbReference type="GO" id="GO:0003964">
    <property type="term" value="F:RNA-directed DNA polymerase activity"/>
    <property type="evidence" value="ECO:0007669"/>
    <property type="project" value="UniProtKB-KW"/>
</dbReference>
<evidence type="ECO:0000256" key="2">
    <source>
        <dbReference type="ARBA" id="ARBA00022723"/>
    </source>
</evidence>
<accession>Q6MWG4</accession>
<dbReference type="InterPro" id="IPR036875">
    <property type="entry name" value="Znf_CCHC_sf"/>
</dbReference>
<organism evidence="14 15">
    <name type="scientific">Oryza sativa subsp. japonica</name>
    <name type="common">Rice</name>
    <dbReference type="NCBI Taxonomy" id="39947"/>
    <lineage>
        <taxon>Eukaryota</taxon>
        <taxon>Viridiplantae</taxon>
        <taxon>Streptophyta</taxon>
        <taxon>Embryophyta</taxon>
        <taxon>Tracheophyta</taxon>
        <taxon>Spermatophyta</taxon>
        <taxon>Magnoliopsida</taxon>
        <taxon>Liliopsida</taxon>
        <taxon>Poales</taxon>
        <taxon>Poaceae</taxon>
        <taxon>BOP clade</taxon>
        <taxon>Oryzoideae</taxon>
        <taxon>Oryzeae</taxon>
        <taxon>Oryzinae</taxon>
        <taxon>Oryza</taxon>
        <taxon>Oryza sativa</taxon>
    </lineage>
</organism>
<keyword evidence="8" id="KW-0239">DNA-directed DNA polymerase</keyword>
<dbReference type="InterPro" id="IPR001584">
    <property type="entry name" value="Integrase_cat-core"/>
</dbReference>
<evidence type="ECO:0000256" key="1">
    <source>
        <dbReference type="ARBA" id="ARBA00022670"/>
    </source>
</evidence>
<keyword evidence="11" id="KW-0862">Zinc</keyword>
<keyword evidence="6" id="KW-0229">DNA integration</keyword>
<evidence type="ECO:0000256" key="8">
    <source>
        <dbReference type="ARBA" id="ARBA00022932"/>
    </source>
</evidence>
<dbReference type="Gene3D" id="4.10.60.10">
    <property type="entry name" value="Zinc finger, CCHC-type"/>
    <property type="match status" value="1"/>
</dbReference>
<reference evidence="15" key="1">
    <citation type="journal article" date="2005" name="Nature">
        <title>The map-based sequence of the rice genome.</title>
        <authorList>
            <consortium name="International rice genome sequencing project (IRGSP)"/>
            <person name="Matsumoto T."/>
            <person name="Wu J."/>
            <person name="Kanamori H."/>
            <person name="Katayose Y."/>
            <person name="Fujisawa M."/>
            <person name="Namiki N."/>
            <person name="Mizuno H."/>
            <person name="Yamamoto K."/>
            <person name="Antonio B.A."/>
            <person name="Baba T."/>
            <person name="Sakata K."/>
            <person name="Nagamura Y."/>
            <person name="Aoki H."/>
            <person name="Arikawa K."/>
            <person name="Arita K."/>
            <person name="Bito T."/>
            <person name="Chiden Y."/>
            <person name="Fujitsuka N."/>
            <person name="Fukunaka R."/>
            <person name="Hamada M."/>
            <person name="Harada C."/>
            <person name="Hayashi A."/>
            <person name="Hijishita S."/>
            <person name="Honda M."/>
            <person name="Hosokawa S."/>
            <person name="Ichikawa Y."/>
            <person name="Idonuma A."/>
            <person name="Iijima M."/>
            <person name="Ikeda M."/>
            <person name="Ikeno M."/>
            <person name="Ito K."/>
            <person name="Ito S."/>
            <person name="Ito T."/>
            <person name="Ito Y."/>
            <person name="Ito Y."/>
            <person name="Iwabuchi A."/>
            <person name="Kamiya K."/>
            <person name="Karasawa W."/>
            <person name="Kurita K."/>
            <person name="Katagiri S."/>
            <person name="Kikuta A."/>
            <person name="Kobayashi H."/>
            <person name="Kobayashi N."/>
            <person name="Machita K."/>
            <person name="Maehara T."/>
            <person name="Masukawa M."/>
            <person name="Mizubayashi T."/>
            <person name="Mukai Y."/>
            <person name="Nagasaki H."/>
            <person name="Nagata Y."/>
            <person name="Naito S."/>
            <person name="Nakashima M."/>
            <person name="Nakama Y."/>
            <person name="Nakamichi Y."/>
            <person name="Nakamura M."/>
            <person name="Meguro A."/>
            <person name="Negishi M."/>
            <person name="Ohta I."/>
            <person name="Ohta T."/>
            <person name="Okamoto M."/>
            <person name="Ono N."/>
            <person name="Saji S."/>
            <person name="Sakaguchi M."/>
            <person name="Sakai K."/>
            <person name="Shibata M."/>
            <person name="Shimokawa T."/>
            <person name="Song J."/>
            <person name="Takazaki Y."/>
            <person name="Terasawa K."/>
            <person name="Tsugane M."/>
            <person name="Tsuji K."/>
            <person name="Ueda S."/>
            <person name="Waki K."/>
            <person name="Yamagata H."/>
            <person name="Yamamoto M."/>
            <person name="Yamamoto S."/>
            <person name="Yamane H."/>
            <person name="Yoshiki S."/>
            <person name="Yoshihara R."/>
            <person name="Yukawa K."/>
            <person name="Zhong H."/>
            <person name="Yano M."/>
            <person name="Yuan Q."/>
            <person name="Ouyang S."/>
            <person name="Liu J."/>
            <person name="Jones K.M."/>
            <person name="Gansberger K."/>
            <person name="Moffat K."/>
            <person name="Hill J."/>
            <person name="Bera J."/>
            <person name="Fadrosh D."/>
            <person name="Jin S."/>
            <person name="Johri S."/>
            <person name="Kim M."/>
            <person name="Overton L."/>
            <person name="Reardon M."/>
            <person name="Tsitrin T."/>
            <person name="Vuong H."/>
            <person name="Weaver B."/>
            <person name="Ciecko A."/>
            <person name="Tallon L."/>
            <person name="Jackson J."/>
            <person name="Pai G."/>
            <person name="Aken S.V."/>
            <person name="Utterback T."/>
            <person name="Reidmuller S."/>
            <person name="Feldblyum T."/>
            <person name="Hsiao J."/>
            <person name="Zismann V."/>
            <person name="Iobst S."/>
            <person name="de Vazeille A.R."/>
            <person name="Buell C.R."/>
            <person name="Ying K."/>
            <person name="Li Y."/>
            <person name="Lu T."/>
            <person name="Huang Y."/>
            <person name="Zhao Q."/>
            <person name="Feng Q."/>
            <person name="Zhang L."/>
            <person name="Zhu J."/>
            <person name="Weng Q."/>
            <person name="Mu J."/>
            <person name="Lu Y."/>
            <person name="Fan D."/>
            <person name="Liu Y."/>
            <person name="Guan J."/>
            <person name="Zhang Y."/>
            <person name="Yu S."/>
            <person name="Liu X."/>
            <person name="Zhang Y."/>
            <person name="Hong G."/>
            <person name="Han B."/>
            <person name="Choisne N."/>
            <person name="Demange N."/>
            <person name="Orjeda G."/>
            <person name="Samain S."/>
            <person name="Cattolico L."/>
            <person name="Pelletier E."/>
            <person name="Couloux A."/>
            <person name="Segurens B."/>
            <person name="Wincker P."/>
            <person name="D'Hont A."/>
            <person name="Scarpelli C."/>
            <person name="Weissenbach J."/>
            <person name="Salanoubat M."/>
            <person name="Quetier F."/>
            <person name="Yu Y."/>
            <person name="Kim H.R."/>
            <person name="Rambo T."/>
            <person name="Currie J."/>
            <person name="Collura K."/>
            <person name="Luo M."/>
            <person name="Yang T."/>
            <person name="Ammiraju J.S.S."/>
            <person name="Engler F."/>
            <person name="Soderlund C."/>
            <person name="Wing R.A."/>
            <person name="Palmer L.E."/>
            <person name="de la Bastide M."/>
            <person name="Spiegel L."/>
            <person name="Nascimento L."/>
            <person name="Zutavern T."/>
            <person name="O'Shaughnessy A."/>
            <person name="Dike S."/>
            <person name="Dedhia N."/>
            <person name="Preston R."/>
            <person name="Balija V."/>
            <person name="McCombie W.R."/>
            <person name="Chow T."/>
            <person name="Chen H."/>
            <person name="Chung M."/>
            <person name="Chen C."/>
            <person name="Shaw J."/>
            <person name="Wu H."/>
            <person name="Hsiao K."/>
            <person name="Chao Y."/>
            <person name="Chu M."/>
            <person name="Cheng C."/>
            <person name="Hour A."/>
            <person name="Lee P."/>
            <person name="Lin S."/>
            <person name="Lin Y."/>
            <person name="Liou J."/>
            <person name="Liu S."/>
            <person name="Hsing Y."/>
            <person name="Raghuvanshi S."/>
            <person name="Mohanty A."/>
            <person name="Bharti A.K."/>
            <person name="Gaur A."/>
            <person name="Gupta V."/>
            <person name="Kumar D."/>
            <person name="Ravi V."/>
            <person name="Vij S."/>
            <person name="Kapur A."/>
            <person name="Khurana P."/>
            <person name="Khurana P."/>
            <person name="Khurana J.P."/>
            <person name="Tyagi A.K."/>
            <person name="Gaikwad K."/>
            <person name="Singh A."/>
            <person name="Dalal V."/>
            <person name="Srivastava S."/>
            <person name="Dixit A."/>
            <person name="Pal A.K."/>
            <person name="Ghazi I.A."/>
            <person name="Yadav M."/>
            <person name="Pandit A."/>
            <person name="Bhargava A."/>
            <person name="Sureshbabu K."/>
            <person name="Batra K."/>
            <person name="Sharma T.R."/>
            <person name="Mohapatra T."/>
            <person name="Singh N.K."/>
            <person name="Messing J."/>
            <person name="Nelson A.B."/>
            <person name="Fuks G."/>
            <person name="Kavchok S."/>
            <person name="Keizer G."/>
            <person name="Linton E."/>
            <person name="Llaca V."/>
            <person name="Song R."/>
            <person name="Tanyolac B."/>
            <person name="Young S."/>
            <person name="Ho-Il K."/>
            <person name="Hahn J.H."/>
            <person name="Sangsakoo G."/>
            <person name="Vanavichit A."/>
            <person name="de Mattos Luiz.A.T."/>
            <person name="Zimmer P.D."/>
            <person name="Malone G."/>
            <person name="Dellagostin O."/>
            <person name="de Oliveira A.C."/>
            <person name="Bevan M."/>
            <person name="Bancroft I."/>
            <person name="Minx P."/>
            <person name="Cordum H."/>
            <person name="Wilson R."/>
            <person name="Cheng Z."/>
            <person name="Jin W."/>
            <person name="Jiang J."/>
            <person name="Leong S.A."/>
            <person name="Iwama H."/>
            <person name="Gojobori T."/>
            <person name="Itoh T."/>
            <person name="Niimura Y."/>
            <person name="Fujii Y."/>
            <person name="Habara T."/>
            <person name="Sakai H."/>
            <person name="Sato Y."/>
            <person name="Wilson G."/>
            <person name="Kumar K."/>
            <person name="McCouch S."/>
            <person name="Juretic N."/>
            <person name="Hoen D."/>
            <person name="Wright S."/>
            <person name="Bruskiewich R."/>
            <person name="Bureau T."/>
            <person name="Miyao A."/>
            <person name="Hirochika H."/>
            <person name="Nishikawa T."/>
            <person name="Kadowaki K."/>
            <person name="Sugiura M."/>
            <person name="Burr B."/>
            <person name="Sasaki T."/>
        </authorList>
    </citation>
    <scope>NUCLEOTIDE SEQUENCE [LARGE SCALE GENOMIC DNA]</scope>
    <source>
        <strain evidence="15">cv. Nipponbare</strain>
    </source>
</reference>
<dbReference type="SUPFAM" id="SSF54160">
    <property type="entry name" value="Chromo domain-like"/>
    <property type="match status" value="1"/>
</dbReference>
<dbReference type="FunFam" id="1.10.340.70:FF:000001">
    <property type="entry name" value="Retrovirus-related Pol polyprotein from transposon gypsy-like Protein"/>
    <property type="match status" value="1"/>
</dbReference>
<evidence type="ECO:0000256" key="10">
    <source>
        <dbReference type="ARBA" id="ARBA00023172"/>
    </source>
</evidence>
<dbReference type="Pfam" id="PF00078">
    <property type="entry name" value="RVT_1"/>
    <property type="match status" value="1"/>
</dbReference>
<dbReference type="GO" id="GO:0003677">
    <property type="term" value="F:DNA binding"/>
    <property type="evidence" value="ECO:0007669"/>
    <property type="project" value="UniProtKB-KW"/>
</dbReference>